<dbReference type="InterPro" id="IPR050738">
    <property type="entry name" value="Sulfatase"/>
</dbReference>
<dbReference type="Gene3D" id="3.30.1120.10">
    <property type="match status" value="1"/>
</dbReference>
<reference evidence="7 8" key="1">
    <citation type="submission" date="2020-08" db="EMBL/GenBank/DDBJ databases">
        <title>Genomic Encyclopedia of Type Strains, Phase III (KMG-III): the genomes of soil and plant-associated and newly described type strains.</title>
        <authorList>
            <person name="Whitman W."/>
        </authorList>
    </citation>
    <scope>NUCLEOTIDE SEQUENCE [LARGE SCALE GENOMIC DNA]</scope>
    <source>
        <strain evidence="7 8">CECT 8075</strain>
    </source>
</reference>
<keyword evidence="5" id="KW-0732">Signal</keyword>
<dbReference type="EMBL" id="JACHXU010000004">
    <property type="protein sequence ID" value="MBB3205700.1"/>
    <property type="molecule type" value="Genomic_DNA"/>
</dbReference>
<evidence type="ECO:0000256" key="1">
    <source>
        <dbReference type="ARBA" id="ARBA00008779"/>
    </source>
</evidence>
<feature type="domain" description="Sulfatase N-terminal" evidence="6">
    <location>
        <begin position="30"/>
        <end position="341"/>
    </location>
</feature>
<feature type="signal peptide" evidence="5">
    <location>
        <begin position="1"/>
        <end position="24"/>
    </location>
</feature>
<organism evidence="7 8">
    <name type="scientific">Aporhodopirellula rubra</name>
    <dbReference type="NCBI Taxonomy" id="980271"/>
    <lineage>
        <taxon>Bacteria</taxon>
        <taxon>Pseudomonadati</taxon>
        <taxon>Planctomycetota</taxon>
        <taxon>Planctomycetia</taxon>
        <taxon>Pirellulales</taxon>
        <taxon>Pirellulaceae</taxon>
        <taxon>Aporhodopirellula</taxon>
    </lineage>
</organism>
<dbReference type="GO" id="GO:0046872">
    <property type="term" value="F:metal ion binding"/>
    <property type="evidence" value="ECO:0007669"/>
    <property type="project" value="UniProtKB-KW"/>
</dbReference>
<dbReference type="CDD" id="cd16146">
    <property type="entry name" value="ARS_like"/>
    <property type="match status" value="1"/>
</dbReference>
<keyword evidence="3 7" id="KW-0378">Hydrolase</keyword>
<sequence length="586" mass="66278">MLSRFAYLVVIAFAFLSPFELTHAADQSQPNVIVIVTDDQGYGDMSCHGNPWLKTPNLDRLHAESVRLQNYHVDPVCTPTRAALMTGRYSSRVGAWAVTEGRQLLRSNEVTMAEVFAASNYRTAMFGKWHLGDTWPYAPRFRGFQEVVRHFAGGIDEIGNPIGNDYFDDTYYRNGTPETIAGYCTNVFFEQCQRFVSEKSEKRFFVYLPLNAMHSPHTVAEEYSAPFTAQGHPPERAKFYGQIINFDENLGRLFQTLETQGIADNTIVIFMGDNGTAAGVDAQDAKNGFNAGMRAKKGSVHEGGHRVACFVRWPQRLQAGRDVNELTSCRDWLPTLVEMCGLSLPRDIRFDGDSIAALLEGQQTSWPDRTMFVERQSDQPKMATQSSSRGRRVPYAVMTQRWRLVNGELYDIMKDPGQTQNIASDHPERVTALKKQYEQYFEDVFANDGAFTRFQIGVPSRGPSRLTVRDWHPTEGNVIWKQEQLSDDNLWINGFWALNVVRGGRYTIRLSRFPDDSKAPMRANNVRMTVGDQERSKAVQPEDTSATFEVQLGKGHTLLQTWLTDADTGGDRGAYFVELQYLGNEQ</sequence>
<comment type="similarity">
    <text evidence="1">Belongs to the sulfatase family.</text>
</comment>
<comment type="caution">
    <text evidence="7">The sequence shown here is derived from an EMBL/GenBank/DDBJ whole genome shotgun (WGS) entry which is preliminary data.</text>
</comment>
<evidence type="ECO:0000256" key="4">
    <source>
        <dbReference type="ARBA" id="ARBA00022837"/>
    </source>
</evidence>
<evidence type="ECO:0000256" key="5">
    <source>
        <dbReference type="SAM" id="SignalP"/>
    </source>
</evidence>
<keyword evidence="2" id="KW-0479">Metal-binding</keyword>
<evidence type="ECO:0000256" key="3">
    <source>
        <dbReference type="ARBA" id="ARBA00022801"/>
    </source>
</evidence>
<dbReference type="RefSeq" id="WP_184303554.1">
    <property type="nucleotide sequence ID" value="NZ_JACHXU010000004.1"/>
</dbReference>
<dbReference type="Pfam" id="PF00884">
    <property type="entry name" value="Sulfatase"/>
    <property type="match status" value="1"/>
</dbReference>
<dbReference type="PANTHER" id="PTHR42693:SF53">
    <property type="entry name" value="ENDO-4-O-SULFATASE"/>
    <property type="match status" value="1"/>
</dbReference>
<feature type="chain" id="PRO_5030651595" evidence="5">
    <location>
        <begin position="25"/>
        <end position="586"/>
    </location>
</feature>
<keyword evidence="4" id="KW-0106">Calcium</keyword>
<evidence type="ECO:0000256" key="2">
    <source>
        <dbReference type="ARBA" id="ARBA00022723"/>
    </source>
</evidence>
<evidence type="ECO:0000259" key="6">
    <source>
        <dbReference type="Pfam" id="PF00884"/>
    </source>
</evidence>
<accession>A0A7W5DWH1</accession>
<evidence type="ECO:0000313" key="7">
    <source>
        <dbReference type="EMBL" id="MBB3205700.1"/>
    </source>
</evidence>
<dbReference type="AlphaFoldDB" id="A0A7W5DWH1"/>
<evidence type="ECO:0000313" key="8">
    <source>
        <dbReference type="Proteomes" id="UP000536179"/>
    </source>
</evidence>
<dbReference type="InterPro" id="IPR000917">
    <property type="entry name" value="Sulfatase_N"/>
</dbReference>
<gene>
    <name evidence="7" type="ORF">FHS27_001504</name>
</gene>
<dbReference type="PROSITE" id="PS00523">
    <property type="entry name" value="SULFATASE_1"/>
    <property type="match status" value="1"/>
</dbReference>
<keyword evidence="8" id="KW-1185">Reference proteome</keyword>
<dbReference type="SUPFAM" id="SSF53649">
    <property type="entry name" value="Alkaline phosphatase-like"/>
    <property type="match status" value="1"/>
</dbReference>
<proteinExistence type="inferred from homology"/>
<protein>
    <submittedName>
        <fullName evidence="7">Putative sulfatase</fullName>
        <ecNumber evidence="7">3.1.6.-</ecNumber>
    </submittedName>
</protein>
<dbReference type="Gene3D" id="3.40.720.10">
    <property type="entry name" value="Alkaline Phosphatase, subunit A"/>
    <property type="match status" value="1"/>
</dbReference>
<name>A0A7W5DWH1_9BACT</name>
<dbReference type="PANTHER" id="PTHR42693">
    <property type="entry name" value="ARYLSULFATASE FAMILY MEMBER"/>
    <property type="match status" value="1"/>
</dbReference>
<dbReference type="InterPro" id="IPR017850">
    <property type="entry name" value="Alkaline_phosphatase_core_sf"/>
</dbReference>
<dbReference type="FunFam" id="3.40.720.10:FF:000070">
    <property type="entry name" value="Arylsulfatase A"/>
    <property type="match status" value="1"/>
</dbReference>
<dbReference type="GO" id="GO:0004065">
    <property type="term" value="F:arylsulfatase activity"/>
    <property type="evidence" value="ECO:0007669"/>
    <property type="project" value="TreeGrafter"/>
</dbReference>
<dbReference type="InterPro" id="IPR024607">
    <property type="entry name" value="Sulfatase_CS"/>
</dbReference>
<dbReference type="Proteomes" id="UP000536179">
    <property type="component" value="Unassembled WGS sequence"/>
</dbReference>
<dbReference type="EC" id="3.1.6.-" evidence="7"/>